<evidence type="ECO:0000256" key="2">
    <source>
        <dbReference type="ARBA" id="ARBA00022741"/>
    </source>
</evidence>
<dbReference type="GO" id="GO:0005525">
    <property type="term" value="F:GTP binding"/>
    <property type="evidence" value="ECO:0007669"/>
    <property type="project" value="UniProtKB-KW"/>
</dbReference>
<dbReference type="GO" id="GO:0005938">
    <property type="term" value="C:cell cortex"/>
    <property type="evidence" value="ECO:0007669"/>
    <property type="project" value="UniProtKB-ARBA"/>
</dbReference>
<comment type="subcellular location">
    <subcellularLocation>
        <location evidence="1">Bud neck</location>
    </subcellularLocation>
</comment>
<dbReference type="Gene3D" id="3.40.50.300">
    <property type="entry name" value="P-loop containing nucleotide triphosphate hydrolases"/>
    <property type="match status" value="1"/>
</dbReference>
<keyword evidence="2 4" id="KW-0547">Nucleotide-binding</keyword>
<comment type="similarity">
    <text evidence="4">Belongs to the TRAFAC class TrmE-Era-EngA-EngB-Septin-like GTPase superfamily. Septin GTPase family.</text>
</comment>
<evidence type="ECO:0000256" key="1">
    <source>
        <dbReference type="ARBA" id="ARBA00004266"/>
    </source>
</evidence>
<accession>A0AAV5R1W1</accession>
<gene>
    <name evidence="6" type="ORF">DAPK24_019900</name>
</gene>
<organism evidence="6 7">
    <name type="scientific">Pichia kluyveri</name>
    <name type="common">Yeast</name>
    <dbReference type="NCBI Taxonomy" id="36015"/>
    <lineage>
        <taxon>Eukaryota</taxon>
        <taxon>Fungi</taxon>
        <taxon>Dikarya</taxon>
        <taxon>Ascomycota</taxon>
        <taxon>Saccharomycotina</taxon>
        <taxon>Pichiomycetes</taxon>
        <taxon>Pichiales</taxon>
        <taxon>Pichiaceae</taxon>
        <taxon>Pichia</taxon>
    </lineage>
</organism>
<dbReference type="GO" id="GO:0005935">
    <property type="term" value="C:cellular bud neck"/>
    <property type="evidence" value="ECO:0007669"/>
    <property type="project" value="UniProtKB-SubCell"/>
</dbReference>
<dbReference type="EMBL" id="BTGB01000002">
    <property type="protein sequence ID" value="GMM45415.1"/>
    <property type="molecule type" value="Genomic_DNA"/>
</dbReference>
<dbReference type="Pfam" id="PF00735">
    <property type="entry name" value="Septin"/>
    <property type="match status" value="1"/>
</dbReference>
<dbReference type="InterPro" id="IPR016491">
    <property type="entry name" value="Septin"/>
</dbReference>
<name>A0AAV5R1W1_PICKL</name>
<keyword evidence="7" id="KW-1185">Reference proteome</keyword>
<dbReference type="SUPFAM" id="SSF52540">
    <property type="entry name" value="P-loop containing nucleoside triphosphate hydrolases"/>
    <property type="match status" value="1"/>
</dbReference>
<proteinExistence type="inferred from homology"/>
<keyword evidence="3 4" id="KW-0342">GTP-binding</keyword>
<evidence type="ECO:0000259" key="5">
    <source>
        <dbReference type="PROSITE" id="PS51719"/>
    </source>
</evidence>
<reference evidence="6 7" key="1">
    <citation type="journal article" date="2023" name="Elife">
        <title>Identification of key yeast species and microbe-microbe interactions impacting larval growth of Drosophila in the wild.</title>
        <authorList>
            <person name="Mure A."/>
            <person name="Sugiura Y."/>
            <person name="Maeda R."/>
            <person name="Honda K."/>
            <person name="Sakurai N."/>
            <person name="Takahashi Y."/>
            <person name="Watada M."/>
            <person name="Katoh T."/>
            <person name="Gotoh A."/>
            <person name="Gotoh Y."/>
            <person name="Taniguchi I."/>
            <person name="Nakamura K."/>
            <person name="Hayashi T."/>
            <person name="Katayama T."/>
            <person name="Uemura T."/>
            <person name="Hattori Y."/>
        </authorList>
    </citation>
    <scope>NUCLEOTIDE SEQUENCE [LARGE SCALE GENOMIC DNA]</scope>
    <source>
        <strain evidence="6 7">PK-24</strain>
    </source>
</reference>
<evidence type="ECO:0000313" key="6">
    <source>
        <dbReference type="EMBL" id="GMM45415.1"/>
    </source>
</evidence>
<feature type="domain" description="Septin-type G" evidence="5">
    <location>
        <begin position="158"/>
        <end position="425"/>
    </location>
</feature>
<evidence type="ECO:0000313" key="7">
    <source>
        <dbReference type="Proteomes" id="UP001378960"/>
    </source>
</evidence>
<dbReference type="PANTHER" id="PTHR18884">
    <property type="entry name" value="SEPTIN"/>
    <property type="match status" value="1"/>
</dbReference>
<sequence length="571" mass="66589">MVVDSINVVTPQSAMNGEDKINVDTVVSKSMDEQNYNIGISRGSDNFDFETETDNEFEFKHVSNNQDLINSNHFDNEDDQKNGNLIDKYNDHNHNHNQYNNDIDNNNVDVETLNDAHSEDLKFQKYHYNYASAIDDMDSNDIGLVCFPIQKRLQVYKKGSNFTILCVGESGTGKSSFVNTLFNSLLMENKQTYQEDFEQNPTKTTKITHHKMDLIEDGFRMRLNVIDTPGFGDYIDNKFCWYPITRYIDEQYRRLVYQESQPDRSNLVHSEVHACLYFIVPSAIGLSALDIDAMRNLSSRVNLIPIISKADGFTSDELSTFKQRIRNTLKEENIPICELIEEKSRIRSLINEMPFATINSIEYHVNEEGKNVRGRKYNWGLSEVENPEHCDFLLLRDFLIESYMGDLISSTESYYENYRKDFMRYRLGKAISLTINEDEVEKLGIKEFNKEVIVPSSRGSWKSVTKDNSPSHPSLDHLIEEKDSIEILDLLNRITITDTEKELVELNPSYLELEKQVKKKFTGVVQMQNQKFKDWKRTLYEKQDKFNKDIEQVHQRMVILQETVKSMDYMK</sequence>
<comment type="caution">
    <text evidence="6">The sequence shown here is derived from an EMBL/GenBank/DDBJ whole genome shotgun (WGS) entry which is preliminary data.</text>
</comment>
<dbReference type="Proteomes" id="UP001378960">
    <property type="component" value="Unassembled WGS sequence"/>
</dbReference>
<dbReference type="AlphaFoldDB" id="A0AAV5R1W1"/>
<dbReference type="InterPro" id="IPR027417">
    <property type="entry name" value="P-loop_NTPase"/>
</dbReference>
<dbReference type="PROSITE" id="PS51719">
    <property type="entry name" value="G_SEPTIN"/>
    <property type="match status" value="1"/>
</dbReference>
<dbReference type="GO" id="GO:0032156">
    <property type="term" value="C:septin cytoskeleton"/>
    <property type="evidence" value="ECO:0007669"/>
    <property type="project" value="UniProtKB-ARBA"/>
</dbReference>
<evidence type="ECO:0000256" key="4">
    <source>
        <dbReference type="RuleBase" id="RU004560"/>
    </source>
</evidence>
<dbReference type="CDD" id="cd01850">
    <property type="entry name" value="CDC_Septin"/>
    <property type="match status" value="1"/>
</dbReference>
<dbReference type="InterPro" id="IPR030379">
    <property type="entry name" value="G_SEPTIN_dom"/>
</dbReference>
<protein>
    <submittedName>
        <fullName evidence="6">Septin</fullName>
    </submittedName>
</protein>
<evidence type="ECO:0000256" key="3">
    <source>
        <dbReference type="ARBA" id="ARBA00023134"/>
    </source>
</evidence>